<dbReference type="PhylomeDB" id="A0A0G4I995"/>
<evidence type="ECO:0000313" key="2">
    <source>
        <dbReference type="EMBL" id="CEM53728.1"/>
    </source>
</evidence>
<sequence length="189" mass="21571">MLKYQRYLFYSSLRDLQQRQTEMERDRAERQKEKDHAAANDPFIHLHEEMREKMKKNKGGGDTAISVPFQPFPQAGMYSSRFLLKRLLAPDQSIESAVTTSELTTALQRLRTRIDVLCPSQPTATSSSSTANTSIHMLDDPDKPLLDTFQEEVHEFLRRLPQIKALFKEAEGRRTAELNNDSAATSVGD</sequence>
<feature type="region of interest" description="Disordered" evidence="1">
    <location>
        <begin position="119"/>
        <end position="139"/>
    </location>
</feature>
<dbReference type="VEuPathDB" id="CryptoDB:Cvel_2032"/>
<evidence type="ECO:0000256" key="1">
    <source>
        <dbReference type="SAM" id="MobiDB-lite"/>
    </source>
</evidence>
<feature type="compositionally biased region" description="Basic and acidic residues" evidence="1">
    <location>
        <begin position="21"/>
        <end position="41"/>
    </location>
</feature>
<dbReference type="AlphaFoldDB" id="A0A0G4I995"/>
<organism evidence="2">
    <name type="scientific">Chromera velia CCMP2878</name>
    <dbReference type="NCBI Taxonomy" id="1169474"/>
    <lineage>
        <taxon>Eukaryota</taxon>
        <taxon>Sar</taxon>
        <taxon>Alveolata</taxon>
        <taxon>Colpodellida</taxon>
        <taxon>Chromeraceae</taxon>
        <taxon>Chromera</taxon>
    </lineage>
</organism>
<proteinExistence type="predicted"/>
<gene>
    <name evidence="2" type="ORF">Cvel_2032</name>
</gene>
<feature type="region of interest" description="Disordered" evidence="1">
    <location>
        <begin position="19"/>
        <end position="41"/>
    </location>
</feature>
<accession>A0A0G4I995</accession>
<feature type="compositionally biased region" description="Low complexity" evidence="1">
    <location>
        <begin position="123"/>
        <end position="134"/>
    </location>
</feature>
<dbReference type="EMBL" id="CDMZ01005721">
    <property type="protein sequence ID" value="CEM53728.1"/>
    <property type="molecule type" value="Genomic_DNA"/>
</dbReference>
<protein>
    <submittedName>
        <fullName evidence="2">Uncharacterized protein</fullName>
    </submittedName>
</protein>
<reference evidence="2" key="1">
    <citation type="submission" date="2014-11" db="EMBL/GenBank/DDBJ databases">
        <authorList>
            <person name="Otto D Thomas"/>
            <person name="Naeem Raeece"/>
        </authorList>
    </citation>
    <scope>NUCLEOTIDE SEQUENCE</scope>
</reference>
<name>A0A0G4I995_9ALVE</name>